<dbReference type="InterPro" id="IPR007627">
    <property type="entry name" value="RNA_pol_sigma70_r2"/>
</dbReference>
<dbReference type="EMBL" id="JARAVY010000039">
    <property type="protein sequence ID" value="MDX2916101.1"/>
    <property type="molecule type" value="Genomic_DNA"/>
</dbReference>
<sequence length="188" mass="19995">MNTIFAAERRTEQRAQNASSAVLGASLLAAAYERHAAALVDYVNGALVAGDWHRAEDVASEVWLSITENIDRVDARVLELSWLQMIARSVVRDTKDSGLEVLVAFTGEELALAVTTADGETAPEPVQESGAQTEFRVGHGSPVKWSTADFESYENFGSVDSIPLPFVDTTASVTELPAATAGEGVQAA</sequence>
<name>A0ABU4LJY9_9ACTN</name>
<gene>
    <name evidence="2" type="ORF">PV517_46475</name>
</gene>
<protein>
    <submittedName>
        <fullName evidence="2">Sigma factor</fullName>
    </submittedName>
</protein>
<reference evidence="2 3" key="1">
    <citation type="journal article" date="2023" name="Microb. Genom.">
        <title>Mesoterricola silvestris gen. nov., sp. nov., Mesoterricola sediminis sp. nov., Geothrix oryzae sp. nov., Geothrix edaphica sp. nov., Geothrix rubra sp. nov., and Geothrix limicola sp. nov., six novel members of Acidobacteriota isolated from soils.</title>
        <authorList>
            <person name="Weisberg A.J."/>
            <person name="Pearce E."/>
            <person name="Kramer C.G."/>
            <person name="Chang J.H."/>
            <person name="Clarke C.R."/>
        </authorList>
    </citation>
    <scope>NUCLEOTIDE SEQUENCE [LARGE SCALE GENOMIC DNA]</scope>
    <source>
        <strain evidence="2 3">NRRL_B-2795</strain>
    </source>
</reference>
<dbReference type="Proteomes" id="UP001271723">
    <property type="component" value="Unassembled WGS sequence"/>
</dbReference>
<accession>A0ABU4LJY9</accession>
<dbReference type="Pfam" id="PF04542">
    <property type="entry name" value="Sigma70_r2"/>
    <property type="match status" value="1"/>
</dbReference>
<keyword evidence="3" id="KW-1185">Reference proteome</keyword>
<dbReference type="InterPro" id="IPR013325">
    <property type="entry name" value="RNA_pol_sigma_r2"/>
</dbReference>
<proteinExistence type="predicted"/>
<evidence type="ECO:0000259" key="1">
    <source>
        <dbReference type="Pfam" id="PF04542"/>
    </source>
</evidence>
<comment type="caution">
    <text evidence="2">The sequence shown here is derived from an EMBL/GenBank/DDBJ whole genome shotgun (WGS) entry which is preliminary data.</text>
</comment>
<evidence type="ECO:0000313" key="3">
    <source>
        <dbReference type="Proteomes" id="UP001271723"/>
    </source>
</evidence>
<evidence type="ECO:0000313" key="2">
    <source>
        <dbReference type="EMBL" id="MDX2916101.1"/>
    </source>
</evidence>
<dbReference type="RefSeq" id="WP_086798145.1">
    <property type="nucleotide sequence ID" value="NZ_JAGJBZ010000007.1"/>
</dbReference>
<organism evidence="2 3">
    <name type="scientific">Streptomyces griseiscabiei</name>
    <dbReference type="NCBI Taxonomy" id="2993540"/>
    <lineage>
        <taxon>Bacteria</taxon>
        <taxon>Bacillati</taxon>
        <taxon>Actinomycetota</taxon>
        <taxon>Actinomycetes</taxon>
        <taxon>Kitasatosporales</taxon>
        <taxon>Streptomycetaceae</taxon>
        <taxon>Streptomyces</taxon>
    </lineage>
</organism>
<feature type="domain" description="RNA polymerase sigma-70 region 2" evidence="1">
    <location>
        <begin position="32"/>
        <end position="93"/>
    </location>
</feature>
<dbReference type="Gene3D" id="1.10.1740.10">
    <property type="match status" value="1"/>
</dbReference>
<dbReference type="SUPFAM" id="SSF88946">
    <property type="entry name" value="Sigma2 domain of RNA polymerase sigma factors"/>
    <property type="match status" value="1"/>
</dbReference>